<organism evidence="3 4">
    <name type="scientific">Acetobacterium fimetarium</name>
    <dbReference type="NCBI Taxonomy" id="52691"/>
    <lineage>
        <taxon>Bacteria</taxon>
        <taxon>Bacillati</taxon>
        <taxon>Bacillota</taxon>
        <taxon>Clostridia</taxon>
        <taxon>Eubacteriales</taxon>
        <taxon>Eubacteriaceae</taxon>
        <taxon>Acetobacterium</taxon>
    </lineage>
</organism>
<reference evidence="3 4" key="1">
    <citation type="journal article" date="2020" name="mSystems">
        <title>Defining Genomic and Predicted Metabolic Features of the Acetobacterium Genus.</title>
        <authorList>
            <person name="Ross D.E."/>
            <person name="Marshall C.W."/>
            <person name="Gulliver D."/>
            <person name="May H.D."/>
            <person name="Norman R.S."/>
        </authorList>
    </citation>
    <scope>NUCLEOTIDE SEQUENCE [LARGE SCALE GENOMIC DNA]</scope>
    <source>
        <strain evidence="3 4">DSM 8238</strain>
    </source>
</reference>
<keyword evidence="1" id="KW-0175">Coiled coil</keyword>
<dbReference type="RefSeq" id="WP_186843510.1">
    <property type="nucleotide sequence ID" value="NZ_WJBC01000040.1"/>
</dbReference>
<evidence type="ECO:0000313" key="3">
    <source>
        <dbReference type="EMBL" id="MBC3805622.1"/>
    </source>
</evidence>
<comment type="caution">
    <text evidence="3">The sequence shown here is derived from an EMBL/GenBank/DDBJ whole genome shotgun (WGS) entry which is preliminary data.</text>
</comment>
<keyword evidence="4" id="KW-1185">Reference proteome</keyword>
<evidence type="ECO:0000256" key="1">
    <source>
        <dbReference type="SAM" id="Coils"/>
    </source>
</evidence>
<proteinExistence type="predicted"/>
<dbReference type="Proteomes" id="UP000603234">
    <property type="component" value="Unassembled WGS sequence"/>
</dbReference>
<evidence type="ECO:0000256" key="2">
    <source>
        <dbReference type="SAM" id="MobiDB-lite"/>
    </source>
</evidence>
<dbReference type="EMBL" id="WJBC01000040">
    <property type="protein sequence ID" value="MBC3805622.1"/>
    <property type="molecule type" value="Genomic_DNA"/>
</dbReference>
<evidence type="ECO:0000313" key="4">
    <source>
        <dbReference type="Proteomes" id="UP000603234"/>
    </source>
</evidence>
<name>A0ABR6WYD6_9FIRM</name>
<accession>A0ABR6WYD6</accession>
<feature type="coiled-coil region" evidence="1">
    <location>
        <begin position="93"/>
        <end position="141"/>
    </location>
</feature>
<protein>
    <recommendedName>
        <fullName evidence="5">FlgN protein</fullName>
    </recommendedName>
</protein>
<feature type="region of interest" description="Disordered" evidence="2">
    <location>
        <begin position="165"/>
        <end position="189"/>
    </location>
</feature>
<evidence type="ECO:0008006" key="5">
    <source>
        <dbReference type="Google" id="ProtNLM"/>
    </source>
</evidence>
<gene>
    <name evidence="3" type="ORF">GH808_14525</name>
</gene>
<sequence length="189" mass="21819">MANEQELNGKNEYFEYVESRIENLEKLILQKDDELKALILKTSQSKPAQKGNDSSEDLVNIKRDGSFDRVFQDIKDEEARFLKNEGGTPKYETEELNNQLVNIEKREKMVQEMLDSLGTALTILKQRHEEVNRKEETLNSEYQKLLKIEELYRKSEGLDSLGSAFGQFPIGKGSSNNQKRTPVKKDSEE</sequence>